<protein>
    <submittedName>
        <fullName evidence="2">Uncharacterized protein</fullName>
    </submittedName>
</protein>
<proteinExistence type="predicted"/>
<keyword evidence="3" id="KW-1185">Reference proteome</keyword>
<organism evidence="2 3">
    <name type="scientific">Caerostris extrusa</name>
    <name type="common">Bark spider</name>
    <name type="synonym">Caerostris bankana</name>
    <dbReference type="NCBI Taxonomy" id="172846"/>
    <lineage>
        <taxon>Eukaryota</taxon>
        <taxon>Metazoa</taxon>
        <taxon>Ecdysozoa</taxon>
        <taxon>Arthropoda</taxon>
        <taxon>Chelicerata</taxon>
        <taxon>Arachnida</taxon>
        <taxon>Araneae</taxon>
        <taxon>Araneomorphae</taxon>
        <taxon>Entelegynae</taxon>
        <taxon>Araneoidea</taxon>
        <taxon>Araneidae</taxon>
        <taxon>Caerostris</taxon>
    </lineage>
</organism>
<feature type="compositionally biased region" description="Polar residues" evidence="1">
    <location>
        <begin position="1"/>
        <end position="11"/>
    </location>
</feature>
<name>A0AAV4XNT0_CAEEX</name>
<feature type="compositionally biased region" description="Low complexity" evidence="1">
    <location>
        <begin position="12"/>
        <end position="24"/>
    </location>
</feature>
<comment type="caution">
    <text evidence="2">The sequence shown here is derived from an EMBL/GenBank/DDBJ whole genome shotgun (WGS) entry which is preliminary data.</text>
</comment>
<accession>A0AAV4XNT0</accession>
<feature type="compositionally biased region" description="Basic and acidic residues" evidence="1">
    <location>
        <begin position="32"/>
        <end position="41"/>
    </location>
</feature>
<evidence type="ECO:0000256" key="1">
    <source>
        <dbReference type="SAM" id="MobiDB-lite"/>
    </source>
</evidence>
<feature type="region of interest" description="Disordered" evidence="1">
    <location>
        <begin position="1"/>
        <end position="41"/>
    </location>
</feature>
<dbReference type="EMBL" id="BPLR01000698">
    <property type="protein sequence ID" value="GIY96775.1"/>
    <property type="molecule type" value="Genomic_DNA"/>
</dbReference>
<evidence type="ECO:0000313" key="2">
    <source>
        <dbReference type="EMBL" id="GIY96775.1"/>
    </source>
</evidence>
<sequence length="75" mass="8538">MAHPRQTLTLPSSSSRLMDSNSDLAGDTPIEDAPRRTWEEKKRKQLRTQKKHLNFASFEGAPILVSKSFVLQEVE</sequence>
<dbReference type="Proteomes" id="UP001054945">
    <property type="component" value="Unassembled WGS sequence"/>
</dbReference>
<dbReference type="AlphaFoldDB" id="A0AAV4XNT0"/>
<evidence type="ECO:0000313" key="3">
    <source>
        <dbReference type="Proteomes" id="UP001054945"/>
    </source>
</evidence>
<reference evidence="2 3" key="1">
    <citation type="submission" date="2021-06" db="EMBL/GenBank/DDBJ databases">
        <title>Caerostris extrusa draft genome.</title>
        <authorList>
            <person name="Kono N."/>
            <person name="Arakawa K."/>
        </authorList>
    </citation>
    <scope>NUCLEOTIDE SEQUENCE [LARGE SCALE GENOMIC DNA]</scope>
</reference>
<gene>
    <name evidence="2" type="ORF">CEXT_217511</name>
</gene>